<feature type="compositionally biased region" description="Pro residues" evidence="2">
    <location>
        <begin position="87"/>
        <end position="96"/>
    </location>
</feature>
<evidence type="ECO:0000256" key="1">
    <source>
        <dbReference type="ARBA" id="ARBA00023125"/>
    </source>
</evidence>
<dbReference type="Pfam" id="PF01590">
    <property type="entry name" value="GAF"/>
    <property type="match status" value="1"/>
</dbReference>
<keyword evidence="1" id="KW-0238">DNA-binding</keyword>
<dbReference type="HOGENOM" id="CLU_037518_1_0_11"/>
<dbReference type="STRING" id="979556.MTES_1528"/>
<proteinExistence type="predicted"/>
<evidence type="ECO:0000259" key="3">
    <source>
        <dbReference type="SMART" id="SM00862"/>
    </source>
</evidence>
<feature type="domain" description="OmpR/PhoB-type" evidence="3">
    <location>
        <begin position="340"/>
        <end position="408"/>
    </location>
</feature>
<dbReference type="InterPro" id="IPR029016">
    <property type="entry name" value="GAF-like_dom_sf"/>
</dbReference>
<accession>E8N956</accession>
<dbReference type="GO" id="GO:0000160">
    <property type="term" value="P:phosphorelay signal transduction system"/>
    <property type="evidence" value="ECO:0007669"/>
    <property type="project" value="InterPro"/>
</dbReference>
<dbReference type="EMBL" id="AP012052">
    <property type="protein sequence ID" value="BAJ74492.1"/>
    <property type="molecule type" value="Genomic_DNA"/>
</dbReference>
<reference evidence="4 5" key="1">
    <citation type="journal article" date="2011" name="J. Bacteriol.">
        <title>Genome sequence of Microbacterium testaceum StLB037, an N-acylhomoserine lactone-degrading bacterium isolated from potato leaves.</title>
        <authorList>
            <person name="Morohoshi T."/>
            <person name="Wang W.-Z."/>
            <person name="Someya N."/>
            <person name="Ikeda T."/>
        </authorList>
    </citation>
    <scope>NUCLEOTIDE SEQUENCE [LARGE SCALE GENOMIC DNA]</scope>
    <source>
        <strain evidence="4 5">StLB037</strain>
    </source>
</reference>
<dbReference type="InterPro" id="IPR001867">
    <property type="entry name" value="OmpR/PhoB-type_DNA-bd"/>
</dbReference>
<gene>
    <name evidence="4" type="ordered locus">MTES_1528</name>
</gene>
<dbReference type="GO" id="GO:0003677">
    <property type="term" value="F:DNA binding"/>
    <property type="evidence" value="ECO:0007669"/>
    <property type="project" value="UniProtKB-KW"/>
</dbReference>
<protein>
    <submittedName>
        <fullName evidence="4">Transcriptional activator of acetoin/glycerol metabolism</fullName>
    </submittedName>
</protein>
<dbReference type="Gene3D" id="3.30.450.40">
    <property type="match status" value="1"/>
</dbReference>
<reference key="2">
    <citation type="submission" date="2011-02" db="EMBL/GenBank/DDBJ databases">
        <title>Genome sequence of Microbacterium testaceum StLB037.</title>
        <authorList>
            <person name="Morohoshi T."/>
            <person name="Wang W.Z."/>
            <person name="Someya N."/>
            <person name="Ikeda T."/>
        </authorList>
    </citation>
    <scope>NUCLEOTIDE SEQUENCE</scope>
    <source>
        <strain>StLB037</strain>
    </source>
</reference>
<dbReference type="Proteomes" id="UP000008975">
    <property type="component" value="Chromosome"/>
</dbReference>
<evidence type="ECO:0000313" key="4">
    <source>
        <dbReference type="EMBL" id="BAJ74492.1"/>
    </source>
</evidence>
<dbReference type="AlphaFoldDB" id="E8N956"/>
<evidence type="ECO:0000313" key="5">
    <source>
        <dbReference type="Proteomes" id="UP000008975"/>
    </source>
</evidence>
<dbReference type="InterPro" id="IPR003018">
    <property type="entry name" value="GAF"/>
</dbReference>
<sequence>MVRRFAGAGVDGVFGGSGTVLNRVRWRAGVSARGRGPSGRRRAAVGPECEGFDDDSGSQGVTVPPSRESDARPRLAKTTVTADGSPVPSPWSRPPISPETSGLLIARAHEELLAGNEEDRRLNDVRPLVQESWRRSLASLVGPEGLPSLDLASDELEAYRRAHPLAGVMDMVRALLLPGTAEESGVVVAVGDAAGRLLWVEGDRHIRALTGDMGFVAGANWAEDAVGTSAPGTALTLDQSVQIRGAEHFNRLVQPWSCTAAPVHDPESRRLIGVIDVTGGPEAVTPQAQLLVDATARAIESEILVARLRAQQAPPPKRSAPSRALLRILGRDRAMLEVGGETLELSARHAEILLLLAVHREGLSAEALSEAVYGHAAVETLRPEMVRLRRVLAPVAPRLVPASRPYRLPDALETDAQHVLSLLDRGAHRVALAAYAGPVLPESDAPGVVEARESVRSALREALLAEAGVDVLLAYAETADARDDEDVLRLCLAMLPARSPKRAGLVARLERLDSA</sequence>
<name>E8N956_MICTS</name>
<dbReference type="KEGG" id="mts:MTES_1528"/>
<feature type="region of interest" description="Disordered" evidence="2">
    <location>
        <begin position="30"/>
        <end position="96"/>
    </location>
</feature>
<organism evidence="4 5">
    <name type="scientific">Microbacterium testaceum (strain StLB037)</name>
    <dbReference type="NCBI Taxonomy" id="979556"/>
    <lineage>
        <taxon>Bacteria</taxon>
        <taxon>Bacillati</taxon>
        <taxon>Actinomycetota</taxon>
        <taxon>Actinomycetes</taxon>
        <taxon>Micrococcales</taxon>
        <taxon>Microbacteriaceae</taxon>
        <taxon>Microbacterium</taxon>
    </lineage>
</organism>
<dbReference type="SMART" id="SM00862">
    <property type="entry name" value="Trans_reg_C"/>
    <property type="match status" value="1"/>
</dbReference>
<dbReference type="GO" id="GO:0006355">
    <property type="term" value="P:regulation of DNA-templated transcription"/>
    <property type="evidence" value="ECO:0007669"/>
    <property type="project" value="InterPro"/>
</dbReference>
<dbReference type="eggNOG" id="COG3284">
    <property type="taxonomic scope" value="Bacteria"/>
</dbReference>
<evidence type="ECO:0000256" key="2">
    <source>
        <dbReference type="SAM" id="MobiDB-lite"/>
    </source>
</evidence>